<dbReference type="InterPro" id="IPR006634">
    <property type="entry name" value="TLC-dom"/>
</dbReference>
<evidence type="ECO:0000256" key="10">
    <source>
        <dbReference type="SAM" id="Phobius"/>
    </source>
</evidence>
<dbReference type="OrthoDB" id="537032at2759"/>
<comment type="subcellular location">
    <subcellularLocation>
        <location evidence="1">Endoplasmic reticulum membrane</location>
        <topology evidence="1">Multi-pass membrane protein</topology>
    </subcellularLocation>
</comment>
<dbReference type="PIRSF" id="PIRSF005225">
    <property type="entry name" value="LAG1_LAC1"/>
    <property type="match status" value="1"/>
</dbReference>
<feature type="domain" description="TLC" evidence="11">
    <location>
        <begin position="1"/>
        <end position="195"/>
    </location>
</feature>
<feature type="transmembrane region" description="Helical" evidence="10">
    <location>
        <begin position="166"/>
        <end position="191"/>
    </location>
</feature>
<keyword evidence="6 10" id="KW-1133">Transmembrane helix</keyword>
<proteinExistence type="inferred from homology"/>
<keyword evidence="3" id="KW-0808">Transferase</keyword>
<keyword evidence="13" id="KW-1185">Reference proteome</keyword>
<evidence type="ECO:0000256" key="8">
    <source>
        <dbReference type="ARBA" id="ARBA00023180"/>
    </source>
</evidence>
<reference evidence="12" key="1">
    <citation type="submission" date="2020-01" db="EMBL/GenBank/DDBJ databases">
        <title>Genome Sequencing of Three Apophysomyces-Like Fungal Strains Confirms a Novel Fungal Genus in the Mucoromycota with divergent Burkholderia-like Endosymbiotic Bacteria.</title>
        <authorList>
            <person name="Stajich J.E."/>
            <person name="Macias A.M."/>
            <person name="Carter-House D."/>
            <person name="Lovett B."/>
            <person name="Kasson L.R."/>
            <person name="Berry K."/>
            <person name="Grigoriev I."/>
            <person name="Chang Y."/>
            <person name="Spatafora J."/>
            <person name="Kasson M.T."/>
        </authorList>
    </citation>
    <scope>NUCLEOTIDE SEQUENCE</scope>
    <source>
        <strain evidence="12">NRRL A-21654</strain>
    </source>
</reference>
<evidence type="ECO:0000256" key="3">
    <source>
        <dbReference type="ARBA" id="ARBA00022679"/>
    </source>
</evidence>
<comment type="similarity">
    <text evidence="2">Belongs to the sphingosine N-acyltransferase family.</text>
</comment>
<comment type="caution">
    <text evidence="12">The sequence shown here is derived from an EMBL/GenBank/DDBJ whole genome shotgun (WGS) entry which is preliminary data.</text>
</comment>
<keyword evidence="8" id="KW-0325">Glycoprotein</keyword>
<evidence type="ECO:0000256" key="4">
    <source>
        <dbReference type="ARBA" id="ARBA00022692"/>
    </source>
</evidence>
<keyword evidence="7 9" id="KW-0472">Membrane</keyword>
<evidence type="ECO:0000256" key="2">
    <source>
        <dbReference type="ARBA" id="ARBA00009808"/>
    </source>
</evidence>
<evidence type="ECO:0000256" key="9">
    <source>
        <dbReference type="PROSITE-ProRule" id="PRU00205"/>
    </source>
</evidence>
<dbReference type="PROSITE" id="PS50922">
    <property type="entry name" value="TLC"/>
    <property type="match status" value="1"/>
</dbReference>
<dbReference type="PANTHER" id="PTHR12560">
    <property type="entry name" value="LONGEVITY ASSURANCE FACTOR 1 LAG1"/>
    <property type="match status" value="1"/>
</dbReference>
<dbReference type="PANTHER" id="PTHR12560:SF11">
    <property type="entry name" value="CERAMIDE SYNTHASE LAC1-RELATED"/>
    <property type="match status" value="1"/>
</dbReference>
<evidence type="ECO:0000313" key="13">
    <source>
        <dbReference type="Proteomes" id="UP000605846"/>
    </source>
</evidence>
<dbReference type="SMART" id="SM00724">
    <property type="entry name" value="TLC"/>
    <property type="match status" value="1"/>
</dbReference>
<evidence type="ECO:0000256" key="5">
    <source>
        <dbReference type="ARBA" id="ARBA00022824"/>
    </source>
</evidence>
<dbReference type="GO" id="GO:0046513">
    <property type="term" value="P:ceramide biosynthetic process"/>
    <property type="evidence" value="ECO:0007669"/>
    <property type="project" value="InterPro"/>
</dbReference>
<dbReference type="Proteomes" id="UP000605846">
    <property type="component" value="Unassembled WGS sequence"/>
</dbReference>
<organism evidence="12 13">
    <name type="scientific">Apophysomyces ossiformis</name>
    <dbReference type="NCBI Taxonomy" id="679940"/>
    <lineage>
        <taxon>Eukaryota</taxon>
        <taxon>Fungi</taxon>
        <taxon>Fungi incertae sedis</taxon>
        <taxon>Mucoromycota</taxon>
        <taxon>Mucoromycotina</taxon>
        <taxon>Mucoromycetes</taxon>
        <taxon>Mucorales</taxon>
        <taxon>Mucorineae</taxon>
        <taxon>Mucoraceae</taxon>
        <taxon>Apophysomyces</taxon>
    </lineage>
</organism>
<evidence type="ECO:0000259" key="11">
    <source>
        <dbReference type="PROSITE" id="PS50922"/>
    </source>
</evidence>
<accession>A0A8H7BPN7</accession>
<keyword evidence="5" id="KW-0256">Endoplasmic reticulum</keyword>
<dbReference type="Pfam" id="PF03798">
    <property type="entry name" value="TRAM_LAG1_CLN8"/>
    <property type="match status" value="1"/>
</dbReference>
<protein>
    <recommendedName>
        <fullName evidence="11">TLC domain-containing protein</fullName>
    </recommendedName>
</protein>
<name>A0A8H7BPN7_9FUNG</name>
<dbReference type="GO" id="GO:0050291">
    <property type="term" value="F:sphingosine N-acyltransferase activity"/>
    <property type="evidence" value="ECO:0007669"/>
    <property type="project" value="InterPro"/>
</dbReference>
<dbReference type="EMBL" id="JABAYA010000056">
    <property type="protein sequence ID" value="KAF7727429.1"/>
    <property type="molecule type" value="Genomic_DNA"/>
</dbReference>
<keyword evidence="4 9" id="KW-0812">Transmembrane</keyword>
<evidence type="ECO:0000256" key="7">
    <source>
        <dbReference type="ARBA" id="ARBA00023136"/>
    </source>
</evidence>
<dbReference type="InterPro" id="IPR016439">
    <property type="entry name" value="Lag1/Lac1-like"/>
</dbReference>
<dbReference type="GO" id="GO:0005789">
    <property type="term" value="C:endoplasmic reticulum membrane"/>
    <property type="evidence" value="ECO:0007669"/>
    <property type="project" value="UniProtKB-SubCell"/>
</dbReference>
<gene>
    <name evidence="12" type="ORF">EC973_007498</name>
</gene>
<dbReference type="AlphaFoldDB" id="A0A8H7BPN7"/>
<evidence type="ECO:0000256" key="1">
    <source>
        <dbReference type="ARBA" id="ARBA00004477"/>
    </source>
</evidence>
<sequence length="219" mass="25984">MNYYVMYNSPWWFDSTYFWRDYPVTDYTKAFKYYYLLQYAYWLQQIFVLQVEAPRKDYRELVAHHINTLLLISLSYVCNFTRVGNAVFVCMDLPDALIALAKALNYSFPGPVCNVTFVVMAVTWLYTRVYLYGCIIWSTYTEPDLYVPVFKLAPLEGHWFPHFVKYIILGLMIGLYLLVLFWTAMIFKVFYKMAFRAEAKDVRSDDEDEDDIVDIPSEG</sequence>
<feature type="transmembrane region" description="Helical" evidence="10">
    <location>
        <begin position="112"/>
        <end position="140"/>
    </location>
</feature>
<evidence type="ECO:0000256" key="6">
    <source>
        <dbReference type="ARBA" id="ARBA00022989"/>
    </source>
</evidence>
<evidence type="ECO:0000313" key="12">
    <source>
        <dbReference type="EMBL" id="KAF7727429.1"/>
    </source>
</evidence>